<reference evidence="1 2" key="1">
    <citation type="submission" date="2012-02" db="EMBL/GenBank/DDBJ databases">
        <title>Improved High-Quality Draft genome of Joostella marina DSM 19592.</title>
        <authorList>
            <consortium name="US DOE Joint Genome Institute (JGI-PGF)"/>
            <person name="Lucas S."/>
            <person name="Copeland A."/>
            <person name="Lapidus A."/>
            <person name="Bruce D."/>
            <person name="Goodwin L."/>
            <person name="Pitluck S."/>
            <person name="Peters L."/>
            <person name="Chertkov O."/>
            <person name="Ovchinnikova G."/>
            <person name="Kyrpides N."/>
            <person name="Mavromatis K."/>
            <person name="Detter J.C."/>
            <person name="Han C."/>
            <person name="Land M."/>
            <person name="Hauser L."/>
            <person name="Markowitz V."/>
            <person name="Cheng J.-F."/>
            <person name="Hugenholtz P."/>
            <person name="Woyke T."/>
            <person name="Wu D."/>
            <person name="Tindall B."/>
            <person name="Brambilla E."/>
            <person name="Klenk H.-P."/>
            <person name="Eisen J.A."/>
        </authorList>
    </citation>
    <scope>NUCLEOTIDE SEQUENCE [LARGE SCALE GENOMIC DNA]</scope>
    <source>
        <strain evidence="1 2">DSM 19592</strain>
    </source>
</reference>
<dbReference type="InterPro" id="IPR018534">
    <property type="entry name" value="Tet_reg_excision_RteC"/>
</dbReference>
<evidence type="ECO:0000313" key="2">
    <source>
        <dbReference type="Proteomes" id="UP000004690"/>
    </source>
</evidence>
<dbReference type="eggNOG" id="ENOG502Z8UF">
    <property type="taxonomic scope" value="Bacteria"/>
</dbReference>
<dbReference type="EMBL" id="JH651380">
    <property type="protein sequence ID" value="EIJ37086.1"/>
    <property type="molecule type" value="Genomic_DNA"/>
</dbReference>
<dbReference type="HOGENOM" id="CLU_079317_0_0_10"/>
<evidence type="ECO:0000313" key="1">
    <source>
        <dbReference type="EMBL" id="EIJ37086.1"/>
    </source>
</evidence>
<gene>
    <name evidence="1" type="ORF">JoomaDRAFT_0019</name>
</gene>
<dbReference type="Pfam" id="PF09357">
    <property type="entry name" value="RteC"/>
    <property type="match status" value="1"/>
</dbReference>
<proteinExistence type="predicted"/>
<keyword evidence="2" id="KW-1185">Reference proteome</keyword>
<accession>I3C0E3</accession>
<dbReference type="OrthoDB" id="790983at2"/>
<dbReference type="STRING" id="926559.JoomaDRAFT_0019"/>
<sequence length="280" mass="33885">MVETYQEIVERFQKKCNELQLASFKSFDQLEEGIELCYQSLQRLKRKVLLDGFQNELEEIHFFKMQKTPPESYLYYLYKVRTYQLLLPQLDVDEQQQFLKKELRKINKFYAKHRELIYYMQRNRSDMDEYYFTRKLKKVHVNLKENRYWDRDFSTPYDMLWTRIKTTQLYARFIEVECQHLKLQANHTHLQGVQGKTLKWTASKTALIELAYALYSNGAINHGKEDLKSIAVIFEKVFHINLGNFYKTYAEMKARKGNRARFLQELVTDLQEKMQEDDAL</sequence>
<dbReference type="Proteomes" id="UP000004690">
    <property type="component" value="Unassembled WGS sequence"/>
</dbReference>
<name>I3C0E3_9FLAO</name>
<organism evidence="1 2">
    <name type="scientific">Galbibacter orientalis DSM 19592</name>
    <dbReference type="NCBI Taxonomy" id="926559"/>
    <lineage>
        <taxon>Bacteria</taxon>
        <taxon>Pseudomonadati</taxon>
        <taxon>Bacteroidota</taxon>
        <taxon>Flavobacteriia</taxon>
        <taxon>Flavobacteriales</taxon>
        <taxon>Flavobacteriaceae</taxon>
        <taxon>Galbibacter</taxon>
    </lineage>
</organism>
<dbReference type="RefSeq" id="WP_008615714.1">
    <property type="nucleotide sequence ID" value="NZ_JH651380.1"/>
</dbReference>
<dbReference type="AlphaFoldDB" id="I3C0E3"/>
<protein>
    <submittedName>
        <fullName evidence="1">RteC protein</fullName>
    </submittedName>
</protein>